<sequence>MDNSGALQPPTCMASPGPQIAAGTPPAPPAAAAAGNDDGRSRGQRNDGSIACMNCKTTSTPLWRRDPQTGAHLCNRCGLYLKTYNVMHPLIRTKRRPSSAAVPVARAGAVAAREMDDVEQIPRPANCNPPQLQQLPEGARHRRVTPKQQLCLGITPKCFNCSAEATPLWRRDPADNIICNACGLFYKLHGRARPVSMRQAVVRRRNRVNAAAGSVSAPAAVGGSVAGPAAAGSGGLGALARAAGLGPVAPQPGLVAKHAGLGMLEALASVAAAEIAGAGGRSLAQECQPPRSQPGAVS</sequence>
<evidence type="ECO:0000313" key="1">
    <source>
        <dbReference type="EMBL" id="KAJ2770400.1"/>
    </source>
</evidence>
<proteinExistence type="predicted"/>
<name>A0ACC1JZA0_9FUNG</name>
<keyword evidence="2" id="KW-1185">Reference proteome</keyword>
<comment type="caution">
    <text evidence="1">The sequence shown here is derived from an EMBL/GenBank/DDBJ whole genome shotgun (WGS) entry which is preliminary data.</text>
</comment>
<gene>
    <name evidence="1" type="primary">SFU1_1</name>
    <name evidence="1" type="ORF">IWQ57_002679</name>
</gene>
<dbReference type="EMBL" id="JANBUJ010000739">
    <property type="protein sequence ID" value="KAJ2770400.1"/>
    <property type="molecule type" value="Genomic_DNA"/>
</dbReference>
<organism evidence="1 2">
    <name type="scientific">Coemansia nantahalensis</name>
    <dbReference type="NCBI Taxonomy" id="2789366"/>
    <lineage>
        <taxon>Eukaryota</taxon>
        <taxon>Fungi</taxon>
        <taxon>Fungi incertae sedis</taxon>
        <taxon>Zoopagomycota</taxon>
        <taxon>Kickxellomycotina</taxon>
        <taxon>Kickxellomycetes</taxon>
        <taxon>Kickxellales</taxon>
        <taxon>Kickxellaceae</taxon>
        <taxon>Coemansia</taxon>
    </lineage>
</organism>
<accession>A0ACC1JZA0</accession>
<evidence type="ECO:0000313" key="2">
    <source>
        <dbReference type="Proteomes" id="UP001140234"/>
    </source>
</evidence>
<reference evidence="1" key="1">
    <citation type="submission" date="2022-07" db="EMBL/GenBank/DDBJ databases">
        <title>Phylogenomic reconstructions and comparative analyses of Kickxellomycotina fungi.</title>
        <authorList>
            <person name="Reynolds N.K."/>
            <person name="Stajich J.E."/>
            <person name="Barry K."/>
            <person name="Grigoriev I.V."/>
            <person name="Crous P."/>
            <person name="Smith M.E."/>
        </authorList>
    </citation>
    <scope>NUCLEOTIDE SEQUENCE</scope>
    <source>
        <strain evidence="1">CBS 109366</strain>
    </source>
</reference>
<protein>
    <submittedName>
        <fullName evidence="1">GATA type transcriptional activator of nitrogen-regulated proteins</fullName>
    </submittedName>
</protein>
<dbReference type="Proteomes" id="UP001140234">
    <property type="component" value="Unassembled WGS sequence"/>
</dbReference>